<dbReference type="AlphaFoldDB" id="A0A834TJS0"/>
<protein>
    <submittedName>
        <fullName evidence="2">Uncharacterized protein</fullName>
    </submittedName>
</protein>
<organism evidence="2 3">
    <name type="scientific">Senna tora</name>
    <dbReference type="NCBI Taxonomy" id="362788"/>
    <lineage>
        <taxon>Eukaryota</taxon>
        <taxon>Viridiplantae</taxon>
        <taxon>Streptophyta</taxon>
        <taxon>Embryophyta</taxon>
        <taxon>Tracheophyta</taxon>
        <taxon>Spermatophyta</taxon>
        <taxon>Magnoliopsida</taxon>
        <taxon>eudicotyledons</taxon>
        <taxon>Gunneridae</taxon>
        <taxon>Pentapetalae</taxon>
        <taxon>rosids</taxon>
        <taxon>fabids</taxon>
        <taxon>Fabales</taxon>
        <taxon>Fabaceae</taxon>
        <taxon>Caesalpinioideae</taxon>
        <taxon>Cassia clade</taxon>
        <taxon>Senna</taxon>
    </lineage>
</organism>
<feature type="compositionally biased region" description="Polar residues" evidence="1">
    <location>
        <begin position="1"/>
        <end position="22"/>
    </location>
</feature>
<keyword evidence="3" id="KW-1185">Reference proteome</keyword>
<dbReference type="EMBL" id="JAAIUW010000007">
    <property type="protein sequence ID" value="KAF7823388.1"/>
    <property type="molecule type" value="Genomic_DNA"/>
</dbReference>
<comment type="caution">
    <text evidence="2">The sequence shown here is derived from an EMBL/GenBank/DDBJ whole genome shotgun (WGS) entry which is preliminary data.</text>
</comment>
<sequence length="98" mass="11603">MEWTKVQRQQEQSTNRKNINSRRGNERKLKPKRRYLYRNSGSRAHKSPKVCWKSNRQDSESINLEFGPTPPTLFLSVSRVDPRSFSPKTFPGKKKRRA</sequence>
<name>A0A834TJS0_9FABA</name>
<evidence type="ECO:0000313" key="2">
    <source>
        <dbReference type="EMBL" id="KAF7823388.1"/>
    </source>
</evidence>
<reference evidence="2" key="1">
    <citation type="submission" date="2020-09" db="EMBL/GenBank/DDBJ databases">
        <title>Genome-Enabled Discovery of Anthraquinone Biosynthesis in Senna tora.</title>
        <authorList>
            <person name="Kang S.-H."/>
            <person name="Pandey R.P."/>
            <person name="Lee C.-M."/>
            <person name="Sim J.-S."/>
            <person name="Jeong J.-T."/>
            <person name="Choi B.-S."/>
            <person name="Jung M."/>
            <person name="Ginzburg D."/>
            <person name="Zhao K."/>
            <person name="Won S.Y."/>
            <person name="Oh T.-J."/>
            <person name="Yu Y."/>
            <person name="Kim N.-H."/>
            <person name="Lee O.R."/>
            <person name="Lee T.-H."/>
            <person name="Bashyal P."/>
            <person name="Kim T.-S."/>
            <person name="Lee W.-H."/>
            <person name="Kawkins C."/>
            <person name="Kim C.-K."/>
            <person name="Kim J.S."/>
            <person name="Ahn B.O."/>
            <person name="Rhee S.Y."/>
            <person name="Sohng J.K."/>
        </authorList>
    </citation>
    <scope>NUCLEOTIDE SEQUENCE</scope>
    <source>
        <tissue evidence="2">Leaf</tissue>
    </source>
</reference>
<accession>A0A834TJS0</accession>
<proteinExistence type="predicted"/>
<feature type="region of interest" description="Disordered" evidence="1">
    <location>
        <begin position="1"/>
        <end position="55"/>
    </location>
</feature>
<evidence type="ECO:0000313" key="3">
    <source>
        <dbReference type="Proteomes" id="UP000634136"/>
    </source>
</evidence>
<evidence type="ECO:0000256" key="1">
    <source>
        <dbReference type="SAM" id="MobiDB-lite"/>
    </source>
</evidence>
<dbReference type="Proteomes" id="UP000634136">
    <property type="component" value="Unassembled WGS sequence"/>
</dbReference>
<gene>
    <name evidence="2" type="ORF">G2W53_021532</name>
</gene>